<feature type="binding site" evidence="6">
    <location>
        <position position="89"/>
    </location>
    <ligand>
        <name>Mg(2+)</name>
        <dbReference type="ChEBI" id="CHEBI:18420"/>
        <label>1</label>
    </ligand>
</feature>
<reference evidence="7" key="2">
    <citation type="journal article" date="2023" name="ISME Commun">
        <title>Characterization of a bloom-associated alphaproteobacterial lineage, 'Candidatus Phycosocius': insights into freshwater algal-bacterial interactions.</title>
        <authorList>
            <person name="Tanabe Y."/>
            <person name="Yamaguchi H."/>
            <person name="Yoshida M."/>
            <person name="Kai A."/>
            <person name="Okazaki Y."/>
        </authorList>
    </citation>
    <scope>NUCLEOTIDE SEQUENCE</scope>
    <source>
        <strain evidence="7">BOTRYCO-1</strain>
    </source>
</reference>
<feature type="binding site" evidence="6">
    <location>
        <position position="217"/>
    </location>
    <ligand>
        <name>Mg(2+)</name>
        <dbReference type="ChEBI" id="CHEBI:18420"/>
        <label>2</label>
    </ligand>
</feature>
<dbReference type="InterPro" id="IPR006240">
    <property type="entry name" value="CysQ"/>
</dbReference>
<dbReference type="NCBIfam" id="TIGR01331">
    <property type="entry name" value="bisphos_cysQ"/>
    <property type="match status" value="1"/>
</dbReference>
<feature type="binding site" evidence="6">
    <location>
        <position position="92"/>
    </location>
    <ligand>
        <name>Mg(2+)</name>
        <dbReference type="ChEBI" id="CHEBI:18420"/>
        <label>2</label>
    </ligand>
</feature>
<evidence type="ECO:0000313" key="8">
    <source>
        <dbReference type="Proteomes" id="UP001161064"/>
    </source>
</evidence>
<dbReference type="InterPro" id="IPR000760">
    <property type="entry name" value="Inositol_monophosphatase-like"/>
</dbReference>
<evidence type="ECO:0000256" key="6">
    <source>
        <dbReference type="HAMAP-Rule" id="MF_02095"/>
    </source>
</evidence>
<dbReference type="SUPFAM" id="SSF56655">
    <property type="entry name" value="Carbohydrate phosphatase"/>
    <property type="match status" value="1"/>
</dbReference>
<dbReference type="CDD" id="cd01638">
    <property type="entry name" value="CysQ"/>
    <property type="match status" value="1"/>
</dbReference>
<dbReference type="PRINTS" id="PR00377">
    <property type="entry name" value="IMPHPHTASES"/>
</dbReference>
<feature type="binding site" evidence="6">
    <location>
        <position position="69"/>
    </location>
    <ligand>
        <name>Mg(2+)</name>
        <dbReference type="ChEBI" id="CHEBI:18420"/>
        <label>1</label>
    </ligand>
</feature>
<dbReference type="RefSeq" id="WP_284360003.1">
    <property type="nucleotide sequence ID" value="NZ_BPFZ01000007.1"/>
</dbReference>
<dbReference type="PANTHER" id="PTHR43028">
    <property type="entry name" value="3'(2'),5'-BISPHOSPHATE NUCLEOTIDASE 1"/>
    <property type="match status" value="1"/>
</dbReference>
<feature type="binding site" evidence="6">
    <location>
        <position position="91"/>
    </location>
    <ligand>
        <name>Mg(2+)</name>
        <dbReference type="ChEBI" id="CHEBI:18420"/>
        <label>1</label>
    </ligand>
</feature>
<evidence type="ECO:0000256" key="1">
    <source>
        <dbReference type="ARBA" id="ARBA00005289"/>
    </source>
</evidence>
<keyword evidence="3 6" id="KW-0997">Cell inner membrane</keyword>
<evidence type="ECO:0000256" key="5">
    <source>
        <dbReference type="ARBA" id="ARBA00023136"/>
    </source>
</evidence>
<dbReference type="PROSITE" id="PS00630">
    <property type="entry name" value="IMP_2"/>
    <property type="match status" value="1"/>
</dbReference>
<dbReference type="InterPro" id="IPR050725">
    <property type="entry name" value="CysQ/Inositol_MonoPase"/>
</dbReference>
<keyword evidence="2 6" id="KW-1003">Cell membrane</keyword>
<keyword evidence="6" id="KW-0479">Metal-binding</keyword>
<keyword evidence="4 6" id="KW-0378">Hydrolase</keyword>
<feature type="binding site" evidence="6">
    <location>
        <begin position="91"/>
        <end position="94"/>
    </location>
    <ligand>
        <name>substrate</name>
    </ligand>
</feature>
<comment type="cofactor">
    <cofactor evidence="6">
        <name>Mg(2+)</name>
        <dbReference type="ChEBI" id="CHEBI:18420"/>
    </cofactor>
</comment>
<keyword evidence="6" id="KW-0460">Magnesium</keyword>
<evidence type="ECO:0000256" key="4">
    <source>
        <dbReference type="ARBA" id="ARBA00022801"/>
    </source>
</evidence>
<dbReference type="Gene3D" id="3.30.540.10">
    <property type="entry name" value="Fructose-1,6-Bisphosphatase, subunit A, domain 1"/>
    <property type="match status" value="1"/>
</dbReference>
<evidence type="ECO:0000256" key="3">
    <source>
        <dbReference type="ARBA" id="ARBA00022519"/>
    </source>
</evidence>
<dbReference type="EC" id="3.1.3.7" evidence="6"/>
<comment type="function">
    <text evidence="6">Converts adenosine-3',5'-bisphosphate (PAP) to AMP.</text>
</comment>
<dbReference type="HAMAP" id="MF_02095">
    <property type="entry name" value="CysQ"/>
    <property type="match status" value="1"/>
</dbReference>
<organism evidence="7 8">
    <name type="scientific">Candidatus Phycosocius spiralis</name>
    <dbReference type="NCBI Taxonomy" id="2815099"/>
    <lineage>
        <taxon>Bacteria</taxon>
        <taxon>Pseudomonadati</taxon>
        <taxon>Pseudomonadota</taxon>
        <taxon>Alphaproteobacteria</taxon>
        <taxon>Caulobacterales</taxon>
        <taxon>Caulobacterales incertae sedis</taxon>
        <taxon>Candidatus Phycosocius</taxon>
    </lineage>
</organism>
<feature type="binding site" evidence="6">
    <location>
        <position position="69"/>
    </location>
    <ligand>
        <name>substrate</name>
    </ligand>
</feature>
<comment type="caution">
    <text evidence="7">The sequence shown here is derived from an EMBL/GenBank/DDBJ whole genome shotgun (WGS) entry which is preliminary data.</text>
</comment>
<keyword evidence="8" id="KW-1185">Reference proteome</keyword>
<protein>
    <recommendedName>
        <fullName evidence="6">3'(2'),5'-bisphosphate nucleotidase CysQ</fullName>
        <ecNumber evidence="6">3.1.3.7</ecNumber>
    </recommendedName>
    <alternativeName>
        <fullName evidence="6">3'(2'),5-bisphosphonucleoside 3'(2')-phosphohydrolase</fullName>
    </alternativeName>
    <alternativeName>
        <fullName evidence="6">3'-phosphoadenosine 5'-phosphate phosphatase</fullName>
        <shortName evidence="6">PAP phosphatase</shortName>
    </alternativeName>
</protein>
<dbReference type="InterPro" id="IPR020550">
    <property type="entry name" value="Inositol_monophosphatase_CS"/>
</dbReference>
<reference evidence="7" key="1">
    <citation type="submission" date="2021-05" db="EMBL/GenBank/DDBJ databases">
        <authorList>
            <person name="Tanabe Y."/>
        </authorList>
    </citation>
    <scope>NUCLEOTIDE SEQUENCE</scope>
    <source>
        <strain evidence="7">BOTRYCO-1</strain>
    </source>
</reference>
<sequence>MDVSKDDLILALEVLCRRAGKAILDVKAQGVHAHFKPDGSPVTQADLAANAVLLQGLERQLPDWPCISEEMEGIPQALKDPHQDFILIDPLDGTREFIDHGGDYTVNVALIRQRRPILGVVHMPETGLSWIGDCRSEHPKAWQVSADGAWQLVRVRKSKAALTVLLSRSHGDPETKAFLSMLNLGASIMRGSSLKFCLIARGDGDLYPRFGPTMEWDIAAGDAVLNAAGGQVLGLDAKLFLYGQFEKAFKNSGFLALGDPAIARRLF</sequence>
<dbReference type="Proteomes" id="UP001161064">
    <property type="component" value="Unassembled WGS sequence"/>
</dbReference>
<evidence type="ECO:0000313" key="7">
    <source>
        <dbReference type="EMBL" id="GIU67212.1"/>
    </source>
</evidence>
<comment type="catalytic activity">
    <reaction evidence="6">
        <text>adenosine 3',5'-bisphosphate + H2O = AMP + phosphate</text>
        <dbReference type="Rhea" id="RHEA:10040"/>
        <dbReference type="ChEBI" id="CHEBI:15377"/>
        <dbReference type="ChEBI" id="CHEBI:43474"/>
        <dbReference type="ChEBI" id="CHEBI:58343"/>
        <dbReference type="ChEBI" id="CHEBI:456215"/>
        <dbReference type="EC" id="3.1.3.7"/>
    </reaction>
</comment>
<accession>A0ABQ4PW43</accession>
<feature type="binding site" evidence="6">
    <location>
        <position position="89"/>
    </location>
    <ligand>
        <name>Mg(2+)</name>
        <dbReference type="ChEBI" id="CHEBI:18420"/>
        <label>2</label>
    </ligand>
</feature>
<dbReference type="Gene3D" id="3.40.190.80">
    <property type="match status" value="1"/>
</dbReference>
<comment type="similarity">
    <text evidence="1 6">Belongs to the inositol monophosphatase superfamily. CysQ family.</text>
</comment>
<dbReference type="EMBL" id="BPFZ01000007">
    <property type="protein sequence ID" value="GIU67212.1"/>
    <property type="molecule type" value="Genomic_DNA"/>
</dbReference>
<proteinExistence type="inferred from homology"/>
<dbReference type="Pfam" id="PF00459">
    <property type="entry name" value="Inositol_P"/>
    <property type="match status" value="1"/>
</dbReference>
<comment type="subcellular location">
    <subcellularLocation>
        <location evidence="6">Cell inner membrane</location>
        <topology evidence="6">Peripheral membrane protein</topology>
        <orientation evidence="6">Cytoplasmic side</orientation>
    </subcellularLocation>
</comment>
<dbReference type="PANTHER" id="PTHR43028:SF5">
    <property type="entry name" value="3'(2'),5'-BISPHOSPHATE NUCLEOTIDASE 1"/>
    <property type="match status" value="1"/>
</dbReference>
<gene>
    <name evidence="6 7" type="primary">cysQ</name>
    <name evidence="7" type="ORF">PsB1_1366</name>
</gene>
<evidence type="ECO:0000256" key="2">
    <source>
        <dbReference type="ARBA" id="ARBA00022475"/>
    </source>
</evidence>
<feature type="binding site" evidence="6">
    <location>
        <position position="217"/>
    </location>
    <ligand>
        <name>substrate</name>
    </ligand>
</feature>
<name>A0ABQ4PW43_9PROT</name>
<keyword evidence="5 6" id="KW-0472">Membrane</keyword>